<organism evidence="4 5">
    <name type="scientific">Elasticomyces elasticus</name>
    <dbReference type="NCBI Taxonomy" id="574655"/>
    <lineage>
        <taxon>Eukaryota</taxon>
        <taxon>Fungi</taxon>
        <taxon>Dikarya</taxon>
        <taxon>Ascomycota</taxon>
        <taxon>Pezizomycotina</taxon>
        <taxon>Dothideomycetes</taxon>
        <taxon>Dothideomycetidae</taxon>
        <taxon>Mycosphaerellales</taxon>
        <taxon>Teratosphaeriaceae</taxon>
        <taxon>Elasticomyces</taxon>
    </lineage>
</organism>
<dbReference type="GO" id="GO:0005096">
    <property type="term" value="F:GTPase activator activity"/>
    <property type="evidence" value="ECO:0007669"/>
    <property type="project" value="UniProtKB-KW"/>
</dbReference>
<feature type="domain" description="Rab-GAP TBC" evidence="3">
    <location>
        <begin position="37"/>
        <end position="289"/>
    </location>
</feature>
<dbReference type="SUPFAM" id="SSF47923">
    <property type="entry name" value="Ypt/Rab-GAP domain of gyp1p"/>
    <property type="match status" value="2"/>
</dbReference>
<dbReference type="SMART" id="SM00164">
    <property type="entry name" value="TBC"/>
    <property type="match status" value="1"/>
</dbReference>
<feature type="compositionally biased region" description="Basic and acidic residues" evidence="2">
    <location>
        <begin position="546"/>
        <end position="560"/>
    </location>
</feature>
<dbReference type="PANTHER" id="PTHR22957">
    <property type="entry name" value="TBC1 DOMAIN FAMILY MEMBER GTPASE-ACTIVATING PROTEIN"/>
    <property type="match status" value="1"/>
</dbReference>
<feature type="compositionally biased region" description="Polar residues" evidence="2">
    <location>
        <begin position="594"/>
        <end position="605"/>
    </location>
</feature>
<name>A0AAN7W9A7_9PEZI</name>
<dbReference type="Gene3D" id="1.10.472.80">
    <property type="entry name" value="Ypt/Rab-GAP domain of gyp1p, domain 3"/>
    <property type="match status" value="1"/>
</dbReference>
<dbReference type="AlphaFoldDB" id="A0AAN7W9A7"/>
<dbReference type="InterPro" id="IPR035969">
    <property type="entry name" value="Rab-GAP_TBC_sf"/>
</dbReference>
<evidence type="ECO:0000259" key="3">
    <source>
        <dbReference type="PROSITE" id="PS50086"/>
    </source>
</evidence>
<reference evidence="4" key="1">
    <citation type="submission" date="2023-08" db="EMBL/GenBank/DDBJ databases">
        <title>Black Yeasts Isolated from many extreme environments.</title>
        <authorList>
            <person name="Coleine C."/>
            <person name="Stajich J.E."/>
            <person name="Selbmann L."/>
        </authorList>
    </citation>
    <scope>NUCLEOTIDE SEQUENCE</scope>
    <source>
        <strain evidence="4">CCFEE 5810</strain>
    </source>
</reference>
<evidence type="ECO:0000256" key="2">
    <source>
        <dbReference type="SAM" id="MobiDB-lite"/>
    </source>
</evidence>
<evidence type="ECO:0000256" key="1">
    <source>
        <dbReference type="ARBA" id="ARBA00022468"/>
    </source>
</evidence>
<feature type="region of interest" description="Disordered" evidence="2">
    <location>
        <begin position="585"/>
        <end position="683"/>
    </location>
</feature>
<feature type="region of interest" description="Disordered" evidence="2">
    <location>
        <begin position="541"/>
        <end position="560"/>
    </location>
</feature>
<dbReference type="Proteomes" id="UP001310594">
    <property type="component" value="Unassembled WGS sequence"/>
</dbReference>
<dbReference type="Gene3D" id="1.10.8.270">
    <property type="entry name" value="putative rabgap domain of human tbc1 domain family member 14 like domains"/>
    <property type="match status" value="1"/>
</dbReference>
<feature type="region of interest" description="Disordered" evidence="2">
    <location>
        <begin position="704"/>
        <end position="746"/>
    </location>
</feature>
<keyword evidence="1" id="KW-0343">GTPase activation</keyword>
<sequence length="770" mass="85523">MRSLADATASWQELKQYKTLTGLQESVRLDGGHISPAVDAGLRSACWKTFLQFDSVDTTTWPKTLAASRSAYNSLRMHFLRQLENEDELDDDVDSPARTALVKDEELRAEIQQDVDRCMPENLFFRESDTQRMLLDVLFIYAKLNPDLTYRQGMHELLAPILWVLSLDAIALGPGDSKALSEEAKTILTVFDADSVEADAFALFSQLMRSAKGFYEPTSHVGGENPIVMRSKRIFEDMLVQLDPELAAHLQKIEILPQIFLLRWIRLLFGREFPFEDVLGMWDVIFAEDPTLEIVDHISLAMILRIRWELLASDYNSALTLLLRYPSEPPPDRDHIPPQSLVLDAVYLRTHLSPDGCAYLVLKYTGRHPQPPHRPATPPALQRNITAFSGINTLPSPPRPSTGRRQPTNLEAVLQSTAQRLYAKGGQAVRGAVVEVSKRAEEVHKRAQEIQRSPTPSLPPRLQARDPRTLERRLQALERRNHQLAKLLEGAVGQLWEYQRTAVEHKAADDEKEDADVESLSVAIARVQFVQVYLEDASLPLPQSDIDEKPPEGGDEKDEVRQLTISDSGAGEQFTSDGFDFALDEKSALRGVQEQPTMTERSSVAHSDLADPSTFEDESDQPTSKDDSVAEVPKITLQAPETTATASDQPATPPKPDELPVQSPELPKNETAATKSLKSHRPTISEGSYSWMLGQDAKVADELPRKKTLASTPSKNGTGGLFGDGEDDADGITVVHSSRRGKRGKQRAIVEKVDGDYGALAAEKEASATR</sequence>
<dbReference type="PANTHER" id="PTHR22957:SF337">
    <property type="entry name" value="TBC1 DOMAIN FAMILY MEMBER 5"/>
    <property type="match status" value="1"/>
</dbReference>
<dbReference type="EMBL" id="JAVRQU010000004">
    <property type="protein sequence ID" value="KAK5703877.1"/>
    <property type="molecule type" value="Genomic_DNA"/>
</dbReference>
<dbReference type="PROSITE" id="PS50086">
    <property type="entry name" value="TBC_RABGAP"/>
    <property type="match status" value="1"/>
</dbReference>
<gene>
    <name evidence="4" type="ORF">LTR97_002890</name>
</gene>
<protein>
    <recommendedName>
        <fullName evidence="3">Rab-GAP TBC domain-containing protein</fullName>
    </recommendedName>
</protein>
<proteinExistence type="predicted"/>
<feature type="compositionally biased region" description="Polar residues" evidence="2">
    <location>
        <begin position="639"/>
        <end position="650"/>
    </location>
</feature>
<dbReference type="FunFam" id="1.10.8.270:FF:000031">
    <property type="entry name" value="TBC1 domain family member 5"/>
    <property type="match status" value="1"/>
</dbReference>
<dbReference type="Pfam" id="PF00566">
    <property type="entry name" value="RabGAP-TBC"/>
    <property type="match status" value="1"/>
</dbReference>
<accession>A0AAN7W9A7</accession>
<dbReference type="InterPro" id="IPR000195">
    <property type="entry name" value="Rab-GAP-TBC_dom"/>
</dbReference>
<comment type="caution">
    <text evidence="4">The sequence shown here is derived from an EMBL/GenBank/DDBJ whole genome shotgun (WGS) entry which is preliminary data.</text>
</comment>
<evidence type="ECO:0000313" key="4">
    <source>
        <dbReference type="EMBL" id="KAK5703877.1"/>
    </source>
</evidence>
<evidence type="ECO:0000313" key="5">
    <source>
        <dbReference type="Proteomes" id="UP001310594"/>
    </source>
</evidence>
<dbReference type="FunFam" id="1.10.472.80:FF:000038">
    <property type="entry name" value="TBC1 domain family member 5"/>
    <property type="match status" value="1"/>
</dbReference>
<feature type="compositionally biased region" description="Basic residues" evidence="2">
    <location>
        <begin position="737"/>
        <end position="746"/>
    </location>
</feature>